<dbReference type="Pfam" id="PF00677">
    <property type="entry name" value="Lum_binding"/>
    <property type="match status" value="2"/>
</dbReference>
<feature type="region of interest" description="Disordered" evidence="11">
    <location>
        <begin position="207"/>
        <end position="236"/>
    </location>
</feature>
<dbReference type="NCBIfam" id="NF006767">
    <property type="entry name" value="PRK09289.1"/>
    <property type="match status" value="1"/>
</dbReference>
<evidence type="ECO:0000256" key="10">
    <source>
        <dbReference type="PROSITE-ProRule" id="PRU00524"/>
    </source>
</evidence>
<keyword evidence="7" id="KW-0808">Transferase</keyword>
<evidence type="ECO:0000256" key="4">
    <source>
        <dbReference type="ARBA" id="ARBA00012827"/>
    </source>
</evidence>
<dbReference type="SUPFAM" id="SSF63380">
    <property type="entry name" value="Riboflavin synthase domain-like"/>
    <property type="match status" value="2"/>
</dbReference>
<sequence length="236" mass="25282">MFTGIVEEVGSVLATGATTLDIAIPATWSDVKLGDSIAVDGACLTVVTRGEDWLRVELMPETLRRTRFAALLMGEGPDQDERAVNLERSLPVGGRFGGHIVQGHIEAVVAVLSTREEGNSLVCEMTLPVALRPYIVPKGFVALNGVSLTVVSCQDDRFSVALIPYTRAHTNLGRLRPGSLLNLESDILGRYLVQLVGRYAVPKQLSGAEAASDPLDGAFPERNRMGEDGGAKRQEG</sequence>
<organism evidence="13 14">
    <name type="scientific">Thermogemmatispora tikiterensis</name>
    <dbReference type="NCBI Taxonomy" id="1825093"/>
    <lineage>
        <taxon>Bacteria</taxon>
        <taxon>Bacillati</taxon>
        <taxon>Chloroflexota</taxon>
        <taxon>Ktedonobacteria</taxon>
        <taxon>Thermogemmatisporales</taxon>
        <taxon>Thermogemmatisporaceae</taxon>
        <taxon>Thermogemmatispora</taxon>
    </lineage>
</organism>
<evidence type="ECO:0000256" key="11">
    <source>
        <dbReference type="SAM" id="MobiDB-lite"/>
    </source>
</evidence>
<feature type="repeat" description="Lumazine-binding" evidence="10">
    <location>
        <begin position="1"/>
        <end position="99"/>
    </location>
</feature>
<comment type="catalytic activity">
    <reaction evidence="1">
        <text>2 6,7-dimethyl-8-(1-D-ribityl)lumazine + H(+) = 5-amino-6-(D-ribitylamino)uracil + riboflavin</text>
        <dbReference type="Rhea" id="RHEA:20772"/>
        <dbReference type="ChEBI" id="CHEBI:15378"/>
        <dbReference type="ChEBI" id="CHEBI:15934"/>
        <dbReference type="ChEBI" id="CHEBI:57986"/>
        <dbReference type="ChEBI" id="CHEBI:58201"/>
        <dbReference type="EC" id="2.5.1.9"/>
    </reaction>
</comment>
<dbReference type="Proteomes" id="UP000248706">
    <property type="component" value="Unassembled WGS sequence"/>
</dbReference>
<dbReference type="RefSeq" id="WP_112432065.1">
    <property type="nucleotide sequence ID" value="NZ_MCIF01000002.1"/>
</dbReference>
<evidence type="ECO:0000256" key="3">
    <source>
        <dbReference type="ARBA" id="ARBA00004887"/>
    </source>
</evidence>
<dbReference type="OrthoDB" id="9788537at2"/>
<dbReference type="PIRSF" id="PIRSF000498">
    <property type="entry name" value="Riboflavin_syn_A"/>
    <property type="match status" value="1"/>
</dbReference>
<dbReference type="InterPro" id="IPR026017">
    <property type="entry name" value="Lumazine-bd_dom"/>
</dbReference>
<dbReference type="PROSITE" id="PS51177">
    <property type="entry name" value="LUMAZINE_BIND"/>
    <property type="match status" value="2"/>
</dbReference>
<comment type="caution">
    <text evidence="13">The sequence shown here is derived from an EMBL/GenBank/DDBJ whole genome shotgun (WGS) entry which is preliminary data.</text>
</comment>
<comment type="function">
    <text evidence="2">Catalyzes the dismutation of two molecules of 6,7-dimethyl-8-ribityllumazine, resulting in the formation of riboflavin and 5-amino-6-(D-ribitylamino)uracil.</text>
</comment>
<evidence type="ECO:0000256" key="8">
    <source>
        <dbReference type="ARBA" id="ARBA00022737"/>
    </source>
</evidence>
<evidence type="ECO:0000256" key="1">
    <source>
        <dbReference type="ARBA" id="ARBA00000968"/>
    </source>
</evidence>
<dbReference type="InterPro" id="IPR001783">
    <property type="entry name" value="Lumazine-bd"/>
</dbReference>
<proteinExistence type="predicted"/>
<comment type="pathway">
    <text evidence="3">Cofactor biosynthesis; riboflavin biosynthesis; riboflavin from 2-hydroxy-3-oxobutyl phosphate and 5-amino-6-(D-ribitylamino)uracil: step 2/2.</text>
</comment>
<dbReference type="AlphaFoldDB" id="A0A328VIP4"/>
<accession>A0A328VIP4</accession>
<dbReference type="GO" id="GO:0004746">
    <property type="term" value="F:riboflavin synthase activity"/>
    <property type="evidence" value="ECO:0007669"/>
    <property type="project" value="UniProtKB-UniRule"/>
</dbReference>
<protein>
    <recommendedName>
        <fullName evidence="5 9">Riboflavin synthase</fullName>
        <ecNumber evidence="4 9">2.5.1.9</ecNumber>
    </recommendedName>
</protein>
<dbReference type="Gene3D" id="2.40.30.20">
    <property type="match status" value="2"/>
</dbReference>
<reference evidence="13 14" key="1">
    <citation type="submission" date="2016-08" db="EMBL/GenBank/DDBJ databases">
        <title>Analysis of Carbohydrate Active Enzymes in Thermogemmatispora T81 Reveals Carbohydrate Degradation Ability.</title>
        <authorList>
            <person name="Tomazini A."/>
            <person name="Lal S."/>
            <person name="Stott M."/>
            <person name="Henrissat B."/>
            <person name="Polikarpov I."/>
            <person name="Sparling R."/>
            <person name="Levin D.B."/>
        </authorList>
    </citation>
    <scope>NUCLEOTIDE SEQUENCE [LARGE SCALE GENOMIC DNA]</scope>
    <source>
        <strain evidence="13 14">T81</strain>
    </source>
</reference>
<dbReference type="CDD" id="cd00402">
    <property type="entry name" value="Riboflavin_synthase_like"/>
    <property type="match status" value="1"/>
</dbReference>
<feature type="domain" description="Lumazine-binding" evidence="12">
    <location>
        <begin position="100"/>
        <end position="196"/>
    </location>
</feature>
<dbReference type="EMBL" id="MCIF01000002">
    <property type="protein sequence ID" value="RAQ97576.1"/>
    <property type="molecule type" value="Genomic_DNA"/>
</dbReference>
<evidence type="ECO:0000256" key="6">
    <source>
        <dbReference type="ARBA" id="ARBA00022619"/>
    </source>
</evidence>
<keyword evidence="6" id="KW-0686">Riboflavin biosynthesis</keyword>
<dbReference type="NCBIfam" id="TIGR00187">
    <property type="entry name" value="ribE"/>
    <property type="match status" value="1"/>
</dbReference>
<evidence type="ECO:0000259" key="12">
    <source>
        <dbReference type="PROSITE" id="PS51177"/>
    </source>
</evidence>
<feature type="repeat" description="Lumazine-binding" evidence="10">
    <location>
        <begin position="100"/>
        <end position="196"/>
    </location>
</feature>
<keyword evidence="8" id="KW-0677">Repeat</keyword>
<dbReference type="PANTHER" id="PTHR21098:SF12">
    <property type="entry name" value="RIBOFLAVIN SYNTHASE"/>
    <property type="match status" value="1"/>
</dbReference>
<evidence type="ECO:0000256" key="5">
    <source>
        <dbReference type="ARBA" id="ARBA00013950"/>
    </source>
</evidence>
<evidence type="ECO:0000256" key="7">
    <source>
        <dbReference type="ARBA" id="ARBA00022679"/>
    </source>
</evidence>
<evidence type="ECO:0000313" key="14">
    <source>
        <dbReference type="Proteomes" id="UP000248706"/>
    </source>
</evidence>
<dbReference type="EC" id="2.5.1.9" evidence="4 9"/>
<evidence type="ECO:0000256" key="2">
    <source>
        <dbReference type="ARBA" id="ARBA00002803"/>
    </source>
</evidence>
<evidence type="ECO:0000313" key="13">
    <source>
        <dbReference type="EMBL" id="RAQ97576.1"/>
    </source>
</evidence>
<gene>
    <name evidence="13" type="ORF">A4R35_18710</name>
</gene>
<evidence type="ECO:0000256" key="9">
    <source>
        <dbReference type="NCBIfam" id="TIGR00187"/>
    </source>
</evidence>
<dbReference type="GO" id="GO:0009231">
    <property type="term" value="P:riboflavin biosynthetic process"/>
    <property type="evidence" value="ECO:0007669"/>
    <property type="project" value="UniProtKB-KW"/>
</dbReference>
<feature type="domain" description="Lumazine-binding" evidence="12">
    <location>
        <begin position="1"/>
        <end position="99"/>
    </location>
</feature>
<dbReference type="InterPro" id="IPR023366">
    <property type="entry name" value="ATP_synth_asu-like_sf"/>
</dbReference>
<name>A0A328VIP4_9CHLR</name>
<dbReference type="InterPro" id="IPR017938">
    <property type="entry name" value="Riboflavin_synthase-like_b-brl"/>
</dbReference>
<keyword evidence="14" id="KW-1185">Reference proteome</keyword>
<dbReference type="PANTHER" id="PTHR21098">
    <property type="entry name" value="RIBOFLAVIN SYNTHASE ALPHA CHAIN"/>
    <property type="match status" value="1"/>
</dbReference>
<feature type="compositionally biased region" description="Basic and acidic residues" evidence="11">
    <location>
        <begin position="219"/>
        <end position="236"/>
    </location>
</feature>